<dbReference type="AlphaFoldDB" id="A0AA43QK16"/>
<dbReference type="PANTHER" id="PTHR33112:SF12">
    <property type="entry name" value="HETEROKARYON INCOMPATIBILITY DOMAIN-CONTAINING PROTEIN"/>
    <property type="match status" value="1"/>
</dbReference>
<comment type="caution">
    <text evidence="1">The sequence shown here is derived from an EMBL/GenBank/DDBJ whole genome shotgun (WGS) entry which is preliminary data.</text>
</comment>
<reference evidence="1" key="1">
    <citation type="journal article" date="2023" name="Genome Biol. Evol.">
        <title>First Whole Genome Sequence and Flow Cytometry Genome Size Data for the Lichen-Forming Fungus Ramalina farinacea (Ascomycota).</title>
        <authorList>
            <person name="Llewellyn T."/>
            <person name="Mian S."/>
            <person name="Hill R."/>
            <person name="Leitch I.J."/>
            <person name="Gaya E."/>
        </authorList>
    </citation>
    <scope>NUCLEOTIDE SEQUENCE</scope>
    <source>
        <strain evidence="1">LIQ254RAFAR</strain>
    </source>
</reference>
<keyword evidence="2" id="KW-1185">Reference proteome</keyword>
<accession>A0AA43QK16</accession>
<evidence type="ECO:0000313" key="2">
    <source>
        <dbReference type="Proteomes" id="UP001161017"/>
    </source>
</evidence>
<protein>
    <submittedName>
        <fullName evidence="1">Uncharacterized protein</fullName>
    </submittedName>
</protein>
<dbReference type="EMBL" id="JAPUFD010000006">
    <property type="protein sequence ID" value="MDI1487933.1"/>
    <property type="molecule type" value="Genomic_DNA"/>
</dbReference>
<proteinExistence type="predicted"/>
<organism evidence="1 2">
    <name type="scientific">Ramalina farinacea</name>
    <dbReference type="NCBI Taxonomy" id="258253"/>
    <lineage>
        <taxon>Eukaryota</taxon>
        <taxon>Fungi</taxon>
        <taxon>Dikarya</taxon>
        <taxon>Ascomycota</taxon>
        <taxon>Pezizomycotina</taxon>
        <taxon>Lecanoromycetes</taxon>
        <taxon>OSLEUM clade</taxon>
        <taxon>Lecanoromycetidae</taxon>
        <taxon>Lecanorales</taxon>
        <taxon>Lecanorineae</taxon>
        <taxon>Ramalinaceae</taxon>
        <taxon>Ramalina</taxon>
    </lineage>
</organism>
<sequence>MYMIYENALLTIVAAAGSDANADLPGVRPGTRDLMQQSEDLGEGVRALPEQVGSPRQLVFTADAGVFFKCAQAEWSLFTVDDDYPRVDASRPSKLSQAFEPSDEDPADSYVTVMEEYTGRNLTNSADILNAFNTLEFFLRKVLPGRFKQGIPAIAFDCFILFEGHGAVLERRAGFPSWSWVGWKGKVGSLVPQALRATSFLEDWLKRRTWIVWYYRRRWHPPVPVWHLKDNTKMCGPDEDWDTWEGFSFRDHGCPSDIDPSETEPTEVIALPPSRCTSHLLQFWTLSIHLTMGRIMQGNGHIEILDRALLLDIGGEFAGSVALDGQYFTKEDYGKPVEIILLSEVAYEVPNFDGYQPRVYRDEDMDVYEGPVTRRDERYDLYWAMLIQRDEDGMVAERRGLGQILKKSVATSLAPGPAWKEVLLA</sequence>
<dbReference type="Proteomes" id="UP001161017">
    <property type="component" value="Unassembled WGS sequence"/>
</dbReference>
<gene>
    <name evidence="1" type="ORF">OHK93_007207</name>
</gene>
<evidence type="ECO:0000313" key="1">
    <source>
        <dbReference type="EMBL" id="MDI1487933.1"/>
    </source>
</evidence>
<name>A0AA43QK16_9LECA</name>
<dbReference type="PANTHER" id="PTHR33112">
    <property type="entry name" value="DOMAIN PROTEIN, PUTATIVE-RELATED"/>
    <property type="match status" value="1"/>
</dbReference>